<dbReference type="GO" id="GO:0016740">
    <property type="term" value="F:transferase activity"/>
    <property type="evidence" value="ECO:0007669"/>
    <property type="project" value="UniProtKB-KW"/>
</dbReference>
<dbReference type="GO" id="GO:0018104">
    <property type="term" value="P:peptidoglycan-protein cross-linking"/>
    <property type="evidence" value="ECO:0007669"/>
    <property type="project" value="TreeGrafter"/>
</dbReference>
<evidence type="ECO:0000256" key="1">
    <source>
        <dbReference type="ARBA" id="ARBA00004752"/>
    </source>
</evidence>
<dbReference type="AlphaFoldDB" id="E2Q3D6"/>
<dbReference type="eggNOG" id="COG1376">
    <property type="taxonomic scope" value="Bacteria"/>
</dbReference>
<dbReference type="eggNOG" id="COG3409">
    <property type="taxonomic scope" value="Bacteria"/>
</dbReference>
<evidence type="ECO:0000256" key="6">
    <source>
        <dbReference type="PROSITE-ProRule" id="PRU01373"/>
    </source>
</evidence>
<sequence>MTRSTRTVRNARNARSAGMSGAGVRRSVAALAVLTAVTGCTAEAADRPASAHGDGDTGGGAPTAERVPGPRKSTDTAHSPAVRPERRAADAQRTRTTPKEQQAQKARTQRAPERPARSTDTIPAAGQATVVMSRGAQGPRVRELQARLAQIGWFGSAPTGFYGRLTADAVRGFQGKRGLSVTGLTDTTTWRKLRGMTTAPTAEELSGTRKDPVKAAHKPRPRLDPRCLNGRVLCISKTTRSLSWVVDGTVRSTMDVRFGAEYTPTREGVFSVFWKSRHHVSTLYDTPMPYAMFFSGGQAVHYSADFAAQGYNGASHGCVNVRNRSAVAALFAEVRTGDKVVVHW</sequence>
<evidence type="ECO:0000313" key="10">
    <source>
        <dbReference type="Proteomes" id="UP000002357"/>
    </source>
</evidence>
<dbReference type="STRING" id="1901.BB341_09810"/>
<keyword evidence="10" id="KW-1185">Reference proteome</keyword>
<evidence type="ECO:0000256" key="4">
    <source>
        <dbReference type="ARBA" id="ARBA00022984"/>
    </source>
</evidence>
<dbReference type="InterPro" id="IPR036366">
    <property type="entry name" value="PGBDSf"/>
</dbReference>
<feature type="compositionally biased region" description="Basic and acidic residues" evidence="7">
    <location>
        <begin position="83"/>
        <end position="93"/>
    </location>
</feature>
<gene>
    <name evidence="9" type="ORF">SCLAV_3779</name>
</gene>
<dbReference type="Pfam" id="PF03734">
    <property type="entry name" value="YkuD"/>
    <property type="match status" value="1"/>
</dbReference>
<keyword evidence="2" id="KW-0808">Transferase</keyword>
<dbReference type="Gene3D" id="2.40.440.10">
    <property type="entry name" value="L,D-transpeptidase catalytic domain-like"/>
    <property type="match status" value="1"/>
</dbReference>
<evidence type="ECO:0000313" key="9">
    <source>
        <dbReference type="EMBL" id="EFG08851.1"/>
    </source>
</evidence>
<dbReference type="InterPro" id="IPR038063">
    <property type="entry name" value="Transpep_catalytic_dom"/>
</dbReference>
<organism evidence="9 10">
    <name type="scientific">Streptomyces clavuligerus</name>
    <dbReference type="NCBI Taxonomy" id="1901"/>
    <lineage>
        <taxon>Bacteria</taxon>
        <taxon>Bacillati</taxon>
        <taxon>Actinomycetota</taxon>
        <taxon>Actinomycetes</taxon>
        <taxon>Kitasatosporales</taxon>
        <taxon>Streptomycetaceae</taxon>
        <taxon>Streptomyces</taxon>
    </lineage>
</organism>
<dbReference type="GO" id="GO:0005576">
    <property type="term" value="C:extracellular region"/>
    <property type="evidence" value="ECO:0007669"/>
    <property type="project" value="TreeGrafter"/>
</dbReference>
<name>E2Q3D6_STRCL</name>
<feature type="active site" description="Proton donor/acceptor" evidence="6">
    <location>
        <position position="301"/>
    </location>
</feature>
<accession>E2Q3D6</accession>
<dbReference type="Gene3D" id="1.10.101.10">
    <property type="entry name" value="PGBD-like superfamily/PGBD"/>
    <property type="match status" value="1"/>
</dbReference>
<feature type="region of interest" description="Disordered" evidence="7">
    <location>
        <begin position="1"/>
        <end position="24"/>
    </location>
</feature>
<dbReference type="SUPFAM" id="SSF141523">
    <property type="entry name" value="L,D-transpeptidase catalytic domain-like"/>
    <property type="match status" value="1"/>
</dbReference>
<feature type="compositionally biased region" description="Polar residues" evidence="7">
    <location>
        <begin position="1"/>
        <end position="10"/>
    </location>
</feature>
<dbReference type="EMBL" id="CM000913">
    <property type="protein sequence ID" value="EFG08851.1"/>
    <property type="molecule type" value="Genomic_DNA"/>
</dbReference>
<dbReference type="GO" id="GO:0008360">
    <property type="term" value="P:regulation of cell shape"/>
    <property type="evidence" value="ECO:0007669"/>
    <property type="project" value="UniProtKB-UniRule"/>
</dbReference>
<comment type="pathway">
    <text evidence="1 6">Cell wall biogenesis; peptidoglycan biosynthesis.</text>
</comment>
<dbReference type="GO" id="GO:0071555">
    <property type="term" value="P:cell wall organization"/>
    <property type="evidence" value="ECO:0007669"/>
    <property type="project" value="UniProtKB-UniRule"/>
</dbReference>
<evidence type="ECO:0000256" key="7">
    <source>
        <dbReference type="SAM" id="MobiDB-lite"/>
    </source>
</evidence>
<feature type="active site" description="Nucleophile" evidence="6">
    <location>
        <position position="318"/>
    </location>
</feature>
<dbReference type="Pfam" id="PF01471">
    <property type="entry name" value="PG_binding_1"/>
    <property type="match status" value="1"/>
</dbReference>
<feature type="region of interest" description="Disordered" evidence="7">
    <location>
        <begin position="200"/>
        <end position="221"/>
    </location>
</feature>
<feature type="domain" description="L,D-TPase catalytic" evidence="8">
    <location>
        <begin position="231"/>
        <end position="343"/>
    </location>
</feature>
<dbReference type="InterPro" id="IPR050979">
    <property type="entry name" value="LD-transpeptidase"/>
</dbReference>
<dbReference type="InterPro" id="IPR002477">
    <property type="entry name" value="Peptidoglycan-bd-like"/>
</dbReference>
<evidence type="ECO:0000256" key="2">
    <source>
        <dbReference type="ARBA" id="ARBA00022679"/>
    </source>
</evidence>
<evidence type="ECO:0000256" key="5">
    <source>
        <dbReference type="ARBA" id="ARBA00023316"/>
    </source>
</evidence>
<evidence type="ECO:0000259" key="8">
    <source>
        <dbReference type="PROSITE" id="PS52029"/>
    </source>
</evidence>
<protein>
    <submittedName>
        <fullName evidence="9">Lipoprotein</fullName>
    </submittedName>
</protein>
<dbReference type="CDD" id="cd16913">
    <property type="entry name" value="YkuD_like"/>
    <property type="match status" value="1"/>
</dbReference>
<feature type="region of interest" description="Disordered" evidence="7">
    <location>
        <begin position="43"/>
        <end position="129"/>
    </location>
</feature>
<keyword evidence="5 6" id="KW-0961">Cell wall biogenesis/degradation</keyword>
<keyword evidence="9" id="KW-0449">Lipoprotein</keyword>
<keyword evidence="3 6" id="KW-0133">Cell shape</keyword>
<dbReference type="PROSITE" id="PS52029">
    <property type="entry name" value="LD_TPASE"/>
    <property type="match status" value="1"/>
</dbReference>
<dbReference type="GO" id="GO:0071972">
    <property type="term" value="F:peptidoglycan L,D-transpeptidase activity"/>
    <property type="evidence" value="ECO:0007669"/>
    <property type="project" value="TreeGrafter"/>
</dbReference>
<dbReference type="InterPro" id="IPR036365">
    <property type="entry name" value="PGBD-like_sf"/>
</dbReference>
<dbReference type="PANTHER" id="PTHR30582:SF33">
    <property type="entry name" value="EXPORTED PROTEIN"/>
    <property type="match status" value="1"/>
</dbReference>
<dbReference type="UniPathway" id="UPA00219"/>
<dbReference type="Proteomes" id="UP000002357">
    <property type="component" value="Chromosome"/>
</dbReference>
<proteinExistence type="predicted"/>
<keyword evidence="4 6" id="KW-0573">Peptidoglycan synthesis</keyword>
<reference evidence="9 10" key="1">
    <citation type="journal article" date="2010" name="Genome Biol. Evol.">
        <title>The sequence of a 1.8-mb bacterial linear plasmid reveals a rich evolutionary reservoir of secondary metabolic pathways.</title>
        <authorList>
            <person name="Medema M.H."/>
            <person name="Trefzer A."/>
            <person name="Kovalchuk A."/>
            <person name="van den Berg M."/>
            <person name="Mueller U."/>
            <person name="Heijne W."/>
            <person name="Wu L."/>
            <person name="Alam M.T."/>
            <person name="Ronning C.M."/>
            <person name="Nierman W.C."/>
            <person name="Bovenberg R.A.L."/>
            <person name="Breitling R."/>
            <person name="Takano E."/>
        </authorList>
    </citation>
    <scope>NUCLEOTIDE SEQUENCE [LARGE SCALE GENOMIC DNA]</scope>
    <source>
        <strain evidence="10">ATCC 27064 / DSM 738 / JCM 4710 / NBRC 13307 / NCIMB 12785 / NRRL 3585 / VKM Ac-602</strain>
    </source>
</reference>
<dbReference type="PANTHER" id="PTHR30582">
    <property type="entry name" value="L,D-TRANSPEPTIDASE"/>
    <property type="match status" value="1"/>
</dbReference>
<dbReference type="InterPro" id="IPR005490">
    <property type="entry name" value="LD_TPept_cat_dom"/>
</dbReference>
<evidence type="ECO:0000256" key="3">
    <source>
        <dbReference type="ARBA" id="ARBA00022960"/>
    </source>
</evidence>
<dbReference type="SUPFAM" id="SSF47090">
    <property type="entry name" value="PGBD-like"/>
    <property type="match status" value="1"/>
</dbReference>